<evidence type="ECO:0000313" key="6">
    <source>
        <dbReference type="Proteomes" id="UP000291562"/>
    </source>
</evidence>
<dbReference type="AlphaFoldDB" id="A0A411HMA3"/>
<keyword evidence="2 4" id="KW-0808">Transferase</keyword>
<dbReference type="EMBL" id="CP035704">
    <property type="protein sequence ID" value="QBB71544.1"/>
    <property type="molecule type" value="Genomic_DNA"/>
</dbReference>
<dbReference type="Gene3D" id="3.20.20.70">
    <property type="entry name" value="Aldolase class I"/>
    <property type="match status" value="1"/>
</dbReference>
<feature type="binding site" evidence="3">
    <location>
        <position position="81"/>
    </location>
    <ligand>
        <name>Mn(2+)</name>
        <dbReference type="ChEBI" id="CHEBI:29035"/>
    </ligand>
</feature>
<dbReference type="PANTHER" id="PTHR21337:SF0">
    <property type="entry name" value="PHOSPHO-2-DEHYDRO-3-DEOXYHEPTONATE ALDOLASE"/>
    <property type="match status" value="1"/>
</dbReference>
<keyword evidence="3" id="KW-0170">Cobalt</keyword>
<comment type="cofactor">
    <cofactor evidence="3">
        <name>Mn(2+)</name>
        <dbReference type="ChEBI" id="CHEBI:29035"/>
    </cofactor>
    <cofactor evidence="3">
        <name>Co(2+)</name>
        <dbReference type="ChEBI" id="CHEBI:48828"/>
    </cofactor>
    <cofactor evidence="3">
        <name>Cd(2+)</name>
        <dbReference type="ChEBI" id="CHEBI:48775"/>
    </cofactor>
    <text evidence="3">Binds 1 divalent cation per subunit. The enzyme is active with manganese, cobalt or cadmium ions.</text>
</comment>
<feature type="binding site" evidence="3">
    <location>
        <position position="436"/>
    </location>
    <ligand>
        <name>Mn(2+)</name>
        <dbReference type="ChEBI" id="CHEBI:29035"/>
    </ligand>
</feature>
<proteinExistence type="inferred from homology"/>
<accession>A0A411HMA3</accession>
<feature type="binding site" evidence="3">
    <location>
        <position position="120"/>
    </location>
    <ligand>
        <name>phosphoenolpyruvate</name>
        <dbReference type="ChEBI" id="CHEBI:58702"/>
    </ligand>
</feature>
<dbReference type="GO" id="GO:0009073">
    <property type="term" value="P:aromatic amino acid family biosynthetic process"/>
    <property type="evidence" value="ECO:0007669"/>
    <property type="project" value="InterPro"/>
</dbReference>
<dbReference type="Proteomes" id="UP000291562">
    <property type="component" value="Chromosome"/>
</dbReference>
<feature type="binding site" evidence="3">
    <location>
        <position position="332"/>
    </location>
    <ligand>
        <name>phosphoenolpyruvate</name>
        <dbReference type="ChEBI" id="CHEBI:58702"/>
    </ligand>
</feature>
<dbReference type="RefSeq" id="WP_129834649.1">
    <property type="nucleotide sequence ID" value="NZ_CP035704.1"/>
</dbReference>
<dbReference type="EC" id="2.5.1.54" evidence="4"/>
<dbReference type="KEGG" id="xbc:ELE36_14915"/>
<sequence>MKSVERNITPVREAINWTPASWQGKPAIQQPAYDDQAELGRALAQLSELPPLVTSWEVLALKRKLADAAEGRCFMLQGGDCAESFADCNSALISNRLKVLLQMSLVLVHGLKLPVVRVGRFAGQYAKPRSTDMETRDGVTLPSYRGDIVNSAEFTAAARRADPQRLIEGHAKSAMTMNFVRALIDGGFADLHHPEYWDLEWVAHSPLAVEYRRMVESIGDSLRFMETLAGEPIGSYGRVDFYTSHEALVLHYEQAQTRQVPRQWGWFNLSTHFPWIGMRTADMDGAHLEYCRGIRNPIGVKVGPSVKPDQLLRVIDALNPDNEPGRLTLIHRMGASKIQEHLPVLLETVKNAGRKVLWISDPMHGNGESLANGIKTRRFENIRAELDHAFDIHAAAGTRLGGVHLELTGENVTECLGGARDLTETDLERAYKSSVDPRLNYEQSLEIAMLIVRKRGSGLPAPRE</sequence>
<dbReference type="InterPro" id="IPR002480">
    <property type="entry name" value="DAHP_synth_2"/>
</dbReference>
<evidence type="ECO:0000256" key="4">
    <source>
        <dbReference type="RuleBase" id="RU363071"/>
    </source>
</evidence>
<keyword evidence="6" id="KW-1185">Reference proteome</keyword>
<comment type="catalytic activity">
    <reaction evidence="4">
        <text>D-erythrose 4-phosphate + phosphoenolpyruvate + H2O = 7-phospho-2-dehydro-3-deoxy-D-arabino-heptonate + phosphate</text>
        <dbReference type="Rhea" id="RHEA:14717"/>
        <dbReference type="ChEBI" id="CHEBI:15377"/>
        <dbReference type="ChEBI" id="CHEBI:16897"/>
        <dbReference type="ChEBI" id="CHEBI:43474"/>
        <dbReference type="ChEBI" id="CHEBI:58394"/>
        <dbReference type="ChEBI" id="CHEBI:58702"/>
        <dbReference type="EC" id="2.5.1.54"/>
    </reaction>
</comment>
<keyword evidence="3" id="KW-0104">Cadmium</keyword>
<dbReference type="OrthoDB" id="9766852at2"/>
<reference evidence="5 6" key="1">
    <citation type="submission" date="2019-01" db="EMBL/GenBank/DDBJ databases">
        <title>Pseudolysobacter antarctica gen. nov., sp. nov., isolated from Fildes Peninsula, Antarctica.</title>
        <authorList>
            <person name="Wei Z."/>
            <person name="Peng F."/>
        </authorList>
    </citation>
    <scope>NUCLEOTIDE SEQUENCE [LARGE SCALE GENOMIC DNA]</scope>
    <source>
        <strain evidence="5 6">AQ6-296</strain>
    </source>
</reference>
<dbReference type="GO" id="GO:0003849">
    <property type="term" value="F:3-deoxy-7-phosphoheptulonate synthase activity"/>
    <property type="evidence" value="ECO:0007669"/>
    <property type="project" value="UniProtKB-EC"/>
</dbReference>
<name>A0A411HMA3_9GAMM</name>
<feature type="binding site" evidence="3">
    <location>
        <position position="301"/>
    </location>
    <ligand>
        <name>phosphoenolpyruvate</name>
        <dbReference type="ChEBI" id="CHEBI:58702"/>
    </ligand>
</feature>
<feature type="binding site" evidence="3">
    <location>
        <position position="406"/>
    </location>
    <ligand>
        <name>Mn(2+)</name>
        <dbReference type="ChEBI" id="CHEBI:29035"/>
    </ligand>
</feature>
<keyword evidence="3" id="KW-0464">Manganese</keyword>
<dbReference type="SUPFAM" id="SSF51569">
    <property type="entry name" value="Aldolase"/>
    <property type="match status" value="1"/>
</dbReference>
<evidence type="ECO:0000256" key="3">
    <source>
        <dbReference type="PIRSR" id="PIRSR602480-1"/>
    </source>
</evidence>
<organism evidence="5 6">
    <name type="scientific">Pseudolysobacter antarcticus</name>
    <dbReference type="NCBI Taxonomy" id="2511995"/>
    <lineage>
        <taxon>Bacteria</taxon>
        <taxon>Pseudomonadati</taxon>
        <taxon>Pseudomonadota</taxon>
        <taxon>Gammaproteobacteria</taxon>
        <taxon>Lysobacterales</taxon>
        <taxon>Rhodanobacteraceae</taxon>
        <taxon>Pseudolysobacter</taxon>
    </lineage>
</organism>
<dbReference type="PANTHER" id="PTHR21337">
    <property type="entry name" value="PHOSPHO-2-DEHYDRO-3-DEOXYHEPTONATE ALDOLASE 1, 2"/>
    <property type="match status" value="1"/>
</dbReference>
<dbReference type="NCBIfam" id="TIGR01358">
    <property type="entry name" value="DAHP_synth_II"/>
    <property type="match status" value="1"/>
</dbReference>
<evidence type="ECO:0000313" key="5">
    <source>
        <dbReference type="EMBL" id="QBB71544.1"/>
    </source>
</evidence>
<feature type="binding site" evidence="3">
    <location>
        <position position="364"/>
    </location>
    <ligand>
        <name>Mn(2+)</name>
        <dbReference type="ChEBI" id="CHEBI:29035"/>
    </ligand>
</feature>
<gene>
    <name evidence="5" type="ORF">ELE36_14915</name>
</gene>
<comment type="similarity">
    <text evidence="1 4">Belongs to the class-II DAHP synthase family.</text>
</comment>
<evidence type="ECO:0000256" key="2">
    <source>
        <dbReference type="ARBA" id="ARBA00022679"/>
    </source>
</evidence>
<dbReference type="Pfam" id="PF01474">
    <property type="entry name" value="DAHP_synth_2"/>
    <property type="match status" value="1"/>
</dbReference>
<dbReference type="InterPro" id="IPR013785">
    <property type="entry name" value="Aldolase_TIM"/>
</dbReference>
<protein>
    <recommendedName>
        <fullName evidence="4">Phospho-2-dehydro-3-deoxyheptonate aldolase</fullName>
        <ecNumber evidence="4">2.5.1.54</ecNumber>
    </recommendedName>
</protein>
<evidence type="ECO:0000256" key="1">
    <source>
        <dbReference type="ARBA" id="ARBA00008911"/>
    </source>
</evidence>